<keyword evidence="4 6" id="KW-0472">Membrane</keyword>
<evidence type="ECO:0000313" key="9">
    <source>
        <dbReference type="Proteomes" id="UP000327011"/>
    </source>
</evidence>
<gene>
    <name evidence="8" type="ORF">F5972_01780</name>
</gene>
<accession>A0A5J5KCQ4</accession>
<feature type="region of interest" description="Disordered" evidence="5">
    <location>
        <begin position="288"/>
        <end position="337"/>
    </location>
</feature>
<sequence length="337" mass="36026">MPRASGTTTDCRRPSRRAEGAAIEHSRVRSVSEVVTGEAVVVEVRVAQLPSRALAFLIDFVIQWTVLVVAAVLVSNASALTDDALSVALIILFTVLVIVGYPVAFETLTRGRSPGKLALGLRVVSDDGGPERFRQALFRGLAGFLEFWTPLFGAPALITSLLNQRGKRLGDVFAGTIVIGERGPGETPPPEMPPALASWAATLELSGLSGELAATARQYLVRWHQLSPAMREEMGMRVAGQVSARIAPPPPPGVPPYAYLAAVLAERRRREEARLAGIRENRARYGARRYGPRGHGTHGGNPLVRRQVEARQTAPGTPRGEAREGSAATSGGFVPPI</sequence>
<evidence type="ECO:0000256" key="5">
    <source>
        <dbReference type="SAM" id="MobiDB-lite"/>
    </source>
</evidence>
<evidence type="ECO:0000256" key="6">
    <source>
        <dbReference type="SAM" id="Phobius"/>
    </source>
</evidence>
<evidence type="ECO:0000259" key="7">
    <source>
        <dbReference type="Pfam" id="PF06271"/>
    </source>
</evidence>
<feature type="transmembrane region" description="Helical" evidence="6">
    <location>
        <begin position="53"/>
        <end position="73"/>
    </location>
</feature>
<keyword evidence="3 6" id="KW-1133">Transmembrane helix</keyword>
<evidence type="ECO:0000313" key="8">
    <source>
        <dbReference type="EMBL" id="KAA9381588.1"/>
    </source>
</evidence>
<dbReference type="PANTHER" id="PTHR38480">
    <property type="entry name" value="SLR0254 PROTEIN"/>
    <property type="match status" value="1"/>
</dbReference>
<feature type="domain" description="RDD" evidence="7">
    <location>
        <begin position="47"/>
        <end position="175"/>
    </location>
</feature>
<dbReference type="InterPro" id="IPR010432">
    <property type="entry name" value="RDD"/>
</dbReference>
<organism evidence="8 9">
    <name type="scientific">Microbispora cellulosiformans</name>
    <dbReference type="NCBI Taxonomy" id="2614688"/>
    <lineage>
        <taxon>Bacteria</taxon>
        <taxon>Bacillati</taxon>
        <taxon>Actinomycetota</taxon>
        <taxon>Actinomycetes</taxon>
        <taxon>Streptosporangiales</taxon>
        <taxon>Streptosporangiaceae</taxon>
        <taxon>Microbispora</taxon>
    </lineage>
</organism>
<evidence type="ECO:0000256" key="2">
    <source>
        <dbReference type="ARBA" id="ARBA00022692"/>
    </source>
</evidence>
<dbReference type="GO" id="GO:0016020">
    <property type="term" value="C:membrane"/>
    <property type="evidence" value="ECO:0007669"/>
    <property type="project" value="UniProtKB-SubCell"/>
</dbReference>
<reference evidence="8 9" key="1">
    <citation type="submission" date="2019-09" db="EMBL/GenBank/DDBJ databases">
        <title>Screening of Novel Bioactive Compounds from Soil-Associated.</title>
        <authorList>
            <person name="Gong X."/>
        </authorList>
    </citation>
    <scope>NUCLEOTIDE SEQUENCE [LARGE SCALE GENOMIC DNA]</scope>
    <source>
        <strain evidence="8 9">Gxj-6</strain>
    </source>
</reference>
<dbReference type="Pfam" id="PF06271">
    <property type="entry name" value="RDD"/>
    <property type="match status" value="1"/>
</dbReference>
<comment type="caution">
    <text evidence="8">The sequence shown here is derived from an EMBL/GenBank/DDBJ whole genome shotgun (WGS) entry which is preliminary data.</text>
</comment>
<keyword evidence="2 6" id="KW-0812">Transmembrane</keyword>
<feature type="transmembrane region" description="Helical" evidence="6">
    <location>
        <begin position="85"/>
        <end position="104"/>
    </location>
</feature>
<evidence type="ECO:0000256" key="4">
    <source>
        <dbReference type="ARBA" id="ARBA00023136"/>
    </source>
</evidence>
<dbReference type="PANTHER" id="PTHR38480:SF1">
    <property type="entry name" value="SLR0254 PROTEIN"/>
    <property type="match status" value="1"/>
</dbReference>
<name>A0A5J5KCQ4_9ACTN</name>
<evidence type="ECO:0000256" key="1">
    <source>
        <dbReference type="ARBA" id="ARBA00004141"/>
    </source>
</evidence>
<dbReference type="Proteomes" id="UP000327011">
    <property type="component" value="Unassembled WGS sequence"/>
</dbReference>
<dbReference type="EMBL" id="VYTZ01000001">
    <property type="protein sequence ID" value="KAA9381588.1"/>
    <property type="molecule type" value="Genomic_DNA"/>
</dbReference>
<evidence type="ECO:0000256" key="3">
    <source>
        <dbReference type="ARBA" id="ARBA00022989"/>
    </source>
</evidence>
<protein>
    <submittedName>
        <fullName evidence="8">RDD family protein</fullName>
    </submittedName>
</protein>
<proteinExistence type="predicted"/>
<comment type="subcellular location">
    <subcellularLocation>
        <location evidence="1">Membrane</location>
        <topology evidence="1">Multi-pass membrane protein</topology>
    </subcellularLocation>
</comment>
<dbReference type="AlphaFoldDB" id="A0A5J5KCQ4"/>
<keyword evidence="9" id="KW-1185">Reference proteome</keyword>